<dbReference type="STRING" id="454171.CP488_01772"/>
<dbReference type="RefSeq" id="WP_016483648.1">
    <property type="nucleotide sequence ID" value="NC_021487.1"/>
</dbReference>
<protein>
    <submittedName>
        <fullName evidence="2">Predicted dithiol-disulfide isomerase involved in polyketide biosynthesis</fullName>
    </submittedName>
</protein>
<reference evidence="3" key="1">
    <citation type="submission" date="2013-03" db="EMBL/GenBank/DDBJ databases">
        <title>Genome sequence of Chthonomonas calidirosea, the first sequenced genome from the Armatimonadetes phylum (formally candidate division OP10).</title>
        <authorList>
            <person name="Lee K.C.Y."/>
            <person name="Morgan X.C."/>
            <person name="Dunfield P.F."/>
            <person name="Tamas I."/>
            <person name="Houghton K.M."/>
            <person name="Vyssotski M."/>
            <person name="Ryan J.L.J."/>
            <person name="Lagutin K."/>
            <person name="McDonald I.R."/>
            <person name="Stott M.B."/>
        </authorList>
    </citation>
    <scope>NUCLEOTIDE SEQUENCE [LARGE SCALE GENOMIC DNA]</scope>
    <source>
        <strain evidence="3">DSM 23976 / ICMP 18418 / T49</strain>
    </source>
</reference>
<dbReference type="Gene3D" id="3.40.30.10">
    <property type="entry name" value="Glutaredoxin"/>
    <property type="match status" value="1"/>
</dbReference>
<dbReference type="Proteomes" id="UP000014227">
    <property type="component" value="Chromosome I"/>
</dbReference>
<dbReference type="OrthoDB" id="9799122at2"/>
<keyword evidence="2" id="KW-0413">Isomerase</keyword>
<dbReference type="KEGG" id="ccz:CCALI_02324"/>
<accession>S0EZB5</accession>
<sequence length="204" mass="23742">MPVLSVAHDVVCPWCWVGRHQAKRLKQEFPTLEFNWLGFELLPEGLTYTPPPPDPDADKKPPVPTRLELLLAAEGLTLPQKRKPISNSRLALEGAEFAKEQGRIEPYLDALYHAYWEEDEDIADRDVLREIARRADLDVHAFDRCLDERRYRDRIVEFDEPAHRAGVWNVPTWMFPEKWVAEQPYRVLREMAARFVAEATTPAR</sequence>
<gene>
    <name evidence="2" type="ORF">CCALI_02324</name>
</gene>
<evidence type="ECO:0000313" key="2">
    <source>
        <dbReference type="EMBL" id="CCW36129.1"/>
    </source>
</evidence>
<keyword evidence="3" id="KW-1185">Reference proteome</keyword>
<dbReference type="Pfam" id="PF01323">
    <property type="entry name" value="DSBA"/>
    <property type="match status" value="1"/>
</dbReference>
<dbReference type="HOGENOM" id="CLU_069253_2_0_0"/>
<feature type="domain" description="DSBA-like thioredoxin" evidence="1">
    <location>
        <begin position="8"/>
        <end position="175"/>
    </location>
</feature>
<evidence type="ECO:0000313" key="3">
    <source>
        <dbReference type="Proteomes" id="UP000014227"/>
    </source>
</evidence>
<dbReference type="GO" id="GO:0016853">
    <property type="term" value="F:isomerase activity"/>
    <property type="evidence" value="ECO:0007669"/>
    <property type="project" value="UniProtKB-KW"/>
</dbReference>
<proteinExistence type="predicted"/>
<dbReference type="InterPro" id="IPR001853">
    <property type="entry name" value="DSBA-like_thioredoxin_dom"/>
</dbReference>
<dbReference type="eggNOG" id="COG2761">
    <property type="taxonomic scope" value="Bacteria"/>
</dbReference>
<dbReference type="PANTHER" id="PTHR13887">
    <property type="entry name" value="GLUTATHIONE S-TRANSFERASE KAPPA"/>
    <property type="match status" value="1"/>
</dbReference>
<organism evidence="2 3">
    <name type="scientific">Chthonomonas calidirosea (strain DSM 23976 / ICMP 18418 / T49)</name>
    <dbReference type="NCBI Taxonomy" id="1303518"/>
    <lineage>
        <taxon>Bacteria</taxon>
        <taxon>Bacillati</taxon>
        <taxon>Armatimonadota</taxon>
        <taxon>Chthonomonadia</taxon>
        <taxon>Chthonomonadales</taxon>
        <taxon>Chthonomonadaceae</taxon>
        <taxon>Chthonomonas</taxon>
    </lineage>
</organism>
<dbReference type="InterPro" id="IPR036249">
    <property type="entry name" value="Thioredoxin-like_sf"/>
</dbReference>
<dbReference type="AlphaFoldDB" id="S0EZB5"/>
<dbReference type="PANTHER" id="PTHR13887:SF41">
    <property type="entry name" value="THIOREDOXIN SUPERFAMILY PROTEIN"/>
    <property type="match status" value="1"/>
</dbReference>
<dbReference type="PATRIC" id="fig|1303518.3.peg.2414"/>
<dbReference type="EMBL" id="HF951689">
    <property type="protein sequence ID" value="CCW36129.1"/>
    <property type="molecule type" value="Genomic_DNA"/>
</dbReference>
<dbReference type="GO" id="GO:0016491">
    <property type="term" value="F:oxidoreductase activity"/>
    <property type="evidence" value="ECO:0007669"/>
    <property type="project" value="InterPro"/>
</dbReference>
<evidence type="ECO:0000259" key="1">
    <source>
        <dbReference type="Pfam" id="PF01323"/>
    </source>
</evidence>
<dbReference type="InParanoid" id="S0EZB5"/>
<dbReference type="FunCoup" id="S0EZB5">
    <property type="interactions" value="173"/>
</dbReference>
<dbReference type="SUPFAM" id="SSF52833">
    <property type="entry name" value="Thioredoxin-like"/>
    <property type="match status" value="1"/>
</dbReference>
<name>S0EZB5_CHTCT</name>